<dbReference type="GO" id="GO:0008408">
    <property type="term" value="F:3'-5' exonuclease activity"/>
    <property type="evidence" value="ECO:0007669"/>
    <property type="project" value="InterPro"/>
</dbReference>
<dbReference type="Proteomes" id="UP000492821">
    <property type="component" value="Unassembled WGS sequence"/>
</dbReference>
<evidence type="ECO:0000313" key="3">
    <source>
        <dbReference type="WBParaSite" id="Pan_g17420.t1"/>
    </source>
</evidence>
<dbReference type="PANTHER" id="PTHR47765">
    <property type="entry name" value="3'-5' EXONUCLEASE DOMAIN-CONTAINING PROTEIN"/>
    <property type="match status" value="1"/>
</dbReference>
<dbReference type="GO" id="GO:0003676">
    <property type="term" value="F:nucleic acid binding"/>
    <property type="evidence" value="ECO:0007669"/>
    <property type="project" value="InterPro"/>
</dbReference>
<proteinExistence type="predicted"/>
<evidence type="ECO:0000259" key="1">
    <source>
        <dbReference type="SMART" id="SM00474"/>
    </source>
</evidence>
<reference evidence="2" key="1">
    <citation type="journal article" date="2013" name="Genetics">
        <title>The draft genome and transcriptome of Panagrellus redivivus are shaped by the harsh demands of a free-living lifestyle.</title>
        <authorList>
            <person name="Srinivasan J."/>
            <person name="Dillman A.R."/>
            <person name="Macchietto M.G."/>
            <person name="Heikkinen L."/>
            <person name="Lakso M."/>
            <person name="Fracchia K.M."/>
            <person name="Antoshechkin I."/>
            <person name="Mortazavi A."/>
            <person name="Wong G."/>
            <person name="Sternberg P.W."/>
        </authorList>
    </citation>
    <scope>NUCLEOTIDE SEQUENCE [LARGE SCALE GENOMIC DNA]</scope>
    <source>
        <strain evidence="2">MT8872</strain>
    </source>
</reference>
<dbReference type="Gene3D" id="3.30.420.10">
    <property type="entry name" value="Ribonuclease H-like superfamily/Ribonuclease H"/>
    <property type="match status" value="1"/>
</dbReference>
<dbReference type="InterPro" id="IPR052408">
    <property type="entry name" value="Exonuclease_MUT-7-like"/>
</dbReference>
<dbReference type="PANTHER" id="PTHR47765:SF2">
    <property type="entry name" value="EXONUCLEASE MUT-7 HOMOLOG"/>
    <property type="match status" value="1"/>
</dbReference>
<name>A0A7E4V762_PANRE</name>
<keyword evidence="2" id="KW-1185">Reference proteome</keyword>
<dbReference type="AlphaFoldDB" id="A0A7E4V762"/>
<dbReference type="InterPro" id="IPR012337">
    <property type="entry name" value="RNaseH-like_sf"/>
</dbReference>
<dbReference type="GO" id="GO:0006139">
    <property type="term" value="P:nucleobase-containing compound metabolic process"/>
    <property type="evidence" value="ECO:0007669"/>
    <property type="project" value="InterPro"/>
</dbReference>
<reference evidence="3" key="2">
    <citation type="submission" date="2020-10" db="UniProtKB">
        <authorList>
            <consortium name="WormBaseParasite"/>
        </authorList>
    </citation>
    <scope>IDENTIFICATION</scope>
</reference>
<dbReference type="SMART" id="SM00474">
    <property type="entry name" value="35EXOc"/>
    <property type="match status" value="1"/>
</dbReference>
<dbReference type="WBParaSite" id="Pan_g17420.t1">
    <property type="protein sequence ID" value="Pan_g17420.t1"/>
    <property type="gene ID" value="Pan_g17420"/>
</dbReference>
<dbReference type="Pfam" id="PF01612">
    <property type="entry name" value="DNA_pol_A_exo1"/>
    <property type="match status" value="1"/>
</dbReference>
<feature type="domain" description="3'-5' exonuclease" evidence="1">
    <location>
        <begin position="374"/>
        <end position="569"/>
    </location>
</feature>
<dbReference type="InterPro" id="IPR002562">
    <property type="entry name" value="3'-5'_exonuclease_dom"/>
</dbReference>
<dbReference type="SUPFAM" id="SSF53098">
    <property type="entry name" value="Ribonuclease H-like"/>
    <property type="match status" value="1"/>
</dbReference>
<protein>
    <submittedName>
        <fullName evidence="3">3'-5' exonuclease domain-containing protein</fullName>
    </submittedName>
</protein>
<dbReference type="InterPro" id="IPR036397">
    <property type="entry name" value="RNaseH_sf"/>
</dbReference>
<evidence type="ECO:0000313" key="2">
    <source>
        <dbReference type="Proteomes" id="UP000492821"/>
    </source>
</evidence>
<accession>A0A7E4V762</accession>
<sequence>MTREFQRRIVRLINEHGDLAVKICRPYLALTVRNHDSWAFRECFFGAILSLDHIRKRNEDGTPDCTEIPKIIDKLILEFIKQVAIELKQPSNVHMLLPDVETGIDSRLPEKCLNVLCRFDPTRFKDVINRIFGFDRPSSDIYFAKLASFLPQYIGPYTQAVIMWTVNYREKLQDFILQYREPMVMAAIYNNVDLTKTMMLEDEGAVDLLTVLNNFLMDRRNITKHKLEFKTITEAFQNNSDKTLATMAYRYANKRNMFHLIPAALSKRKLADFNYQMFNCQPTERLKTCLQFVNSAATLEEKQENLALVCTHRKEIAFAIAEVLQLPPPSAALSLFETASATRARDEIKLMLNERRVDEIVLTDEKDGKCERKIKLVDNPSQLNDLINWINDQEVVAFDVEANFVFQSSCGNQIATILEISNHEECKVVDIFLLKQQLTEVDWEAFFAAFLRPRLIRVGHDVKNDVDFLIRAFPFLEDTIRMMKPVFSCVQKLIVYMYGNPVYKRNFSDKTPPLALCDVVKELFDEEMPKGLQTSNWQLRPLSRDQLIYAANDAFYTFRVNEFLMDLQYQNPDPNEQLTKHSLYRHDDNKIVKANPVAQDIATFPDLLHFLEGTINEMRNERVRLTPSHEITIVVDAPFFKAVPTLRRIGFRTWDHRDCKDAPAVRDKVVASSIFARKLTEIIAAGDVEWTYVLSNRKNIFTKKTDIFEDRLILDNQEQNLPVLMSNVVRTTTADVDFEAAARRCANCSSLEDILDVPMAAYRLIFKSYANTKGFGDTIPEVAGDLEEDVKAVDLLPDWTHIAEDKLVYSRDGLIVKYPIDNATKTIAVTKPGVDEREMKLKCDTKLVRQIDLKFVKSCYHCGNIY</sequence>
<organism evidence="2 3">
    <name type="scientific">Panagrellus redivivus</name>
    <name type="common">Microworm</name>
    <dbReference type="NCBI Taxonomy" id="6233"/>
    <lineage>
        <taxon>Eukaryota</taxon>
        <taxon>Metazoa</taxon>
        <taxon>Ecdysozoa</taxon>
        <taxon>Nematoda</taxon>
        <taxon>Chromadorea</taxon>
        <taxon>Rhabditida</taxon>
        <taxon>Tylenchina</taxon>
        <taxon>Panagrolaimomorpha</taxon>
        <taxon>Panagrolaimoidea</taxon>
        <taxon>Panagrolaimidae</taxon>
        <taxon>Panagrellus</taxon>
    </lineage>
</organism>